<feature type="compositionally biased region" description="Basic and acidic residues" evidence="1">
    <location>
        <begin position="391"/>
        <end position="402"/>
    </location>
</feature>
<feature type="compositionally biased region" description="Basic residues" evidence="1">
    <location>
        <begin position="182"/>
        <end position="198"/>
    </location>
</feature>
<feature type="compositionally biased region" description="Basic residues" evidence="1">
    <location>
        <begin position="344"/>
        <end position="362"/>
    </location>
</feature>
<gene>
    <name evidence="2" type="ORF">SCOCK_70046</name>
</gene>
<feature type="compositionally biased region" description="Low complexity" evidence="1">
    <location>
        <begin position="14"/>
        <end position="23"/>
    </location>
</feature>
<feature type="region of interest" description="Disordered" evidence="1">
    <location>
        <begin position="275"/>
        <end position="450"/>
    </location>
</feature>
<accession>A0A9W4DY95</accession>
<sequence length="483" mass="51744">MSPTGRPPDERARPPAGGRTRAAPPGPRQALHRPAAGRPRQAVSGNGTVRTACCGVQGGPDDGRRPALAVLRVTRVRAGHTGRGAGRGLGARGVAPAARPPRARRAAGPQAGALRPCRAAAQEHRGGLRDQRRRLRRRPGDTPRRGHTGPVGPARRRADGGLPAAVPARPAHRAAGVAGLRQRCRRRRTALGPRSRRCARAEPAGAGRGPLPGRPRHQLRPRRHPRQLAAVGGGGRPPAAALAGVAGGGDPLGGLGRRRGRRLLLRQAVAPLDRRAGRCPAEPAPQPAPGVRGHRHLGVGQRRGVGHRPARSRRHLPCGGRPQRPGERPVVRRGGRAGAPAVPRRGHPAGRRRRHRPARGLRPRPGDPARRRRGPDRRLHALARHPPAVQDRGRPLPPRPREPLQPPRPAQRATRLGQGRHRRLTGTGPPRPNSGGPDNRPISYRRECRNPETFRSRRISRPVVTSAFTSVFIFCRFGGGPAP</sequence>
<evidence type="ECO:0000313" key="2">
    <source>
        <dbReference type="EMBL" id="CAG6398361.1"/>
    </source>
</evidence>
<feature type="compositionally biased region" description="Low complexity" evidence="1">
    <location>
        <begin position="201"/>
        <end position="211"/>
    </location>
</feature>
<feature type="compositionally biased region" description="Gly residues" evidence="1">
    <location>
        <begin position="245"/>
        <end position="255"/>
    </location>
</feature>
<feature type="compositionally biased region" description="Basic and acidic residues" evidence="1">
    <location>
        <begin position="121"/>
        <end position="130"/>
    </location>
</feature>
<feature type="compositionally biased region" description="Basic residues" evidence="1">
    <location>
        <begin position="370"/>
        <end position="383"/>
    </location>
</feature>
<name>A0A9W4DY95_9ACTN</name>
<reference evidence="2" key="1">
    <citation type="submission" date="2021-05" db="EMBL/GenBank/DDBJ databases">
        <authorList>
            <person name="Arsene-Ploetze F."/>
        </authorList>
    </citation>
    <scope>NUCLEOTIDE SEQUENCE</scope>
    <source>
        <strain evidence="2">DSM 42138</strain>
    </source>
</reference>
<feature type="compositionally biased region" description="Low complexity" evidence="1">
    <location>
        <begin position="164"/>
        <end position="181"/>
    </location>
</feature>
<dbReference type="AlphaFoldDB" id="A0A9W4DY95"/>
<feature type="compositionally biased region" description="Basic residues" evidence="1">
    <location>
        <begin position="214"/>
        <end position="226"/>
    </location>
</feature>
<feature type="compositionally biased region" description="Gly residues" evidence="1">
    <location>
        <begin position="81"/>
        <end position="91"/>
    </location>
</feature>
<evidence type="ECO:0000313" key="3">
    <source>
        <dbReference type="Proteomes" id="UP001152519"/>
    </source>
</evidence>
<keyword evidence="3" id="KW-1185">Reference proteome</keyword>
<feature type="compositionally biased region" description="Basic residues" evidence="1">
    <location>
        <begin position="304"/>
        <end position="316"/>
    </location>
</feature>
<comment type="caution">
    <text evidence="2">The sequence shown here is derived from an EMBL/GenBank/DDBJ whole genome shotgun (WGS) entry which is preliminary data.</text>
</comment>
<feature type="region of interest" description="Disordered" evidence="1">
    <location>
        <begin position="79"/>
        <end position="258"/>
    </location>
</feature>
<proteinExistence type="predicted"/>
<organism evidence="2 3">
    <name type="scientific">Actinacidiphila cocklensis</name>
    <dbReference type="NCBI Taxonomy" id="887465"/>
    <lineage>
        <taxon>Bacteria</taxon>
        <taxon>Bacillati</taxon>
        <taxon>Actinomycetota</taxon>
        <taxon>Actinomycetes</taxon>
        <taxon>Kitasatosporales</taxon>
        <taxon>Streptomycetaceae</taxon>
        <taxon>Actinacidiphila</taxon>
    </lineage>
</organism>
<dbReference type="EMBL" id="CAJSLV010000103">
    <property type="protein sequence ID" value="CAG6398361.1"/>
    <property type="molecule type" value="Genomic_DNA"/>
</dbReference>
<feature type="compositionally biased region" description="Low complexity" evidence="1">
    <location>
        <begin position="106"/>
        <end position="116"/>
    </location>
</feature>
<evidence type="ECO:0000256" key="1">
    <source>
        <dbReference type="SAM" id="MobiDB-lite"/>
    </source>
</evidence>
<protein>
    <submittedName>
        <fullName evidence="2">Uncharacterized protein</fullName>
    </submittedName>
</protein>
<feature type="region of interest" description="Disordered" evidence="1">
    <location>
        <begin position="1"/>
        <end position="66"/>
    </location>
</feature>
<dbReference type="Proteomes" id="UP001152519">
    <property type="component" value="Unassembled WGS sequence"/>
</dbReference>